<evidence type="ECO:0000256" key="4">
    <source>
        <dbReference type="SAM" id="SignalP"/>
    </source>
</evidence>
<feature type="region of interest" description="Disordered" evidence="2">
    <location>
        <begin position="133"/>
        <end position="152"/>
    </location>
</feature>
<feature type="compositionally biased region" description="Polar residues" evidence="2">
    <location>
        <begin position="434"/>
        <end position="460"/>
    </location>
</feature>
<dbReference type="Proteomes" id="UP000018467">
    <property type="component" value="Unassembled WGS sequence"/>
</dbReference>
<dbReference type="Ensembl" id="ENSAMXT00000038492.1">
    <property type="protein sequence ID" value="ENSAMXP00000047390.1"/>
    <property type="gene ID" value="ENSAMXG00000004146.2"/>
</dbReference>
<feature type="compositionally biased region" description="Polar residues" evidence="2">
    <location>
        <begin position="307"/>
        <end position="370"/>
    </location>
</feature>
<evidence type="ECO:0000256" key="3">
    <source>
        <dbReference type="SAM" id="Phobius"/>
    </source>
</evidence>
<keyword evidence="7" id="KW-1185">Reference proteome</keyword>
<feature type="compositionally biased region" description="Polar residues" evidence="2">
    <location>
        <begin position="628"/>
        <end position="639"/>
    </location>
</feature>
<dbReference type="GO" id="GO:0001525">
    <property type="term" value="P:angiogenesis"/>
    <property type="evidence" value="ECO:0007669"/>
    <property type="project" value="Ensembl"/>
</dbReference>
<feature type="compositionally biased region" description="Polar residues" evidence="2">
    <location>
        <begin position="649"/>
        <end position="663"/>
    </location>
</feature>
<feature type="region of interest" description="Disordered" evidence="2">
    <location>
        <begin position="243"/>
        <end position="267"/>
    </location>
</feature>
<comment type="caution">
    <text evidence="1">Lacks conserved residue(s) required for the propagation of feature annotation.</text>
</comment>
<feature type="compositionally biased region" description="Polar residues" evidence="2">
    <location>
        <begin position="794"/>
        <end position="813"/>
    </location>
</feature>
<dbReference type="Gene3D" id="2.10.25.10">
    <property type="entry name" value="Laminin"/>
    <property type="match status" value="1"/>
</dbReference>
<dbReference type="PROSITE" id="PS50026">
    <property type="entry name" value="EGF_3"/>
    <property type="match status" value="1"/>
</dbReference>
<evidence type="ECO:0000259" key="5">
    <source>
        <dbReference type="PROSITE" id="PS50026"/>
    </source>
</evidence>
<keyword evidence="3" id="KW-1133">Transmembrane helix</keyword>
<accession>A0A3B1JZY9</accession>
<evidence type="ECO:0000313" key="6">
    <source>
        <dbReference type="Ensembl" id="ENSAMXP00000047390.1"/>
    </source>
</evidence>
<keyword evidence="4" id="KW-0732">Signal</keyword>
<feature type="compositionally biased region" description="Polar residues" evidence="2">
    <location>
        <begin position="482"/>
        <end position="507"/>
    </location>
</feature>
<dbReference type="Bgee" id="ENSAMXG00000004146">
    <property type="expression patterns" value="Expressed in heart and 14 other cell types or tissues"/>
</dbReference>
<feature type="compositionally biased region" description="Polar residues" evidence="2">
    <location>
        <begin position="742"/>
        <end position="759"/>
    </location>
</feature>
<proteinExistence type="predicted"/>
<dbReference type="GeneTree" id="ENSGT00730000110943"/>
<feature type="region of interest" description="Disordered" evidence="2">
    <location>
        <begin position="382"/>
        <end position="402"/>
    </location>
</feature>
<feature type="region of interest" description="Disordered" evidence="2">
    <location>
        <begin position="304"/>
        <end position="370"/>
    </location>
</feature>
<keyword evidence="3" id="KW-0812">Transmembrane</keyword>
<feature type="compositionally biased region" description="Polar residues" evidence="2">
    <location>
        <begin position="133"/>
        <end position="147"/>
    </location>
</feature>
<reference evidence="6" key="3">
    <citation type="submission" date="2025-08" db="UniProtKB">
        <authorList>
            <consortium name="Ensembl"/>
        </authorList>
    </citation>
    <scope>IDENTIFICATION</scope>
</reference>
<evidence type="ECO:0000256" key="1">
    <source>
        <dbReference type="PROSITE-ProRule" id="PRU00076"/>
    </source>
</evidence>
<protein>
    <submittedName>
        <fullName evidence="6">Vascular associated protein</fullName>
    </submittedName>
</protein>
<organism evidence="6 7">
    <name type="scientific">Astyanax mexicanus</name>
    <name type="common">Blind cave fish</name>
    <name type="synonym">Astyanax fasciatus mexicanus</name>
    <dbReference type="NCBI Taxonomy" id="7994"/>
    <lineage>
        <taxon>Eukaryota</taxon>
        <taxon>Metazoa</taxon>
        <taxon>Chordata</taxon>
        <taxon>Craniata</taxon>
        <taxon>Vertebrata</taxon>
        <taxon>Euteleostomi</taxon>
        <taxon>Actinopterygii</taxon>
        <taxon>Neopterygii</taxon>
        <taxon>Teleostei</taxon>
        <taxon>Ostariophysi</taxon>
        <taxon>Characiformes</taxon>
        <taxon>Characoidei</taxon>
        <taxon>Acestrorhamphidae</taxon>
        <taxon>Acestrorhamphinae</taxon>
        <taxon>Astyanax</taxon>
    </lineage>
</organism>
<feature type="compositionally biased region" description="Low complexity" evidence="2">
    <location>
        <begin position="765"/>
        <end position="774"/>
    </location>
</feature>
<name>A0A3B1JZY9_ASTMX</name>
<feature type="compositionally biased region" description="Polar residues" evidence="2">
    <location>
        <begin position="550"/>
        <end position="566"/>
    </location>
</feature>
<keyword evidence="1" id="KW-0245">EGF-like domain</keyword>
<dbReference type="InterPro" id="IPR000742">
    <property type="entry name" value="EGF"/>
</dbReference>
<dbReference type="InParanoid" id="A0A3B1JZY9"/>
<feature type="transmembrane region" description="Helical" evidence="3">
    <location>
        <begin position="1093"/>
        <end position="1116"/>
    </location>
</feature>
<feature type="compositionally biased region" description="Polar residues" evidence="2">
    <location>
        <begin position="775"/>
        <end position="787"/>
    </location>
</feature>
<sequence length="1284" mass="140002">MRLLLCHLLFFFTTGWNTSVDGHDPAQVPYTHSDSDPVSPSPDTLNRVTHSPDILGFGSGSPTVLALGGVSVQQGVGVSASDDKSRPPIPQESAHNGQEKAGAAISDLAHTVTHSPADTLARTQSTLSYTHAETHTVTQTAPPSLRTSAEAKSRQLLAHTLAGHDDDDVAMATSAHLNRETDNAHTVAQTQSLTKRTPPTESNNQTGTEIYSGLHNSTRGSLLNSTVSVASSHTVGLTADPLTKTNSTSLREESKVPDSYSVTNSDMSVTSSVDEGLSVVTVNCQNHPPNVTAVASIPYKRTPATEMDQTSQSLRLAQPNQESPLDRTQGTEMDQTSLSLGSANPNQDAPHNSTLATEMDQTSQSLASTKSNQETFFGRTLGTETNQNSHSLGSTNSNQDTLQNSTLATDTDQTSPFLRLAQPYQEMPIDRTPGTETDQTSRSMRSANPNQDAPYNSTLATDMDQTRQSLTSDHPNRDDPEQTQTSVLNRSSTLAVNTHNPTISDSPSHSEDPVSESPFLMTLTTSREETPPSAEQPSFETFPPNPHVEYTTQPATNVPSPDFTTTHIERTTAAKDSSTFLPSTINQSKPNTDPSSAFTTTMLATPSDLLRLSPVTSVERLTEKTTTFNPTLTLPSSNTVRKDGEREMSSTSFESKSISPSDTITHHSTHQVHPTVTSPRTVQAPFTTEEYLYNTSENEHEQFVTPKHQTTSPHIFSPHISTTAHSAGTTTAVPQYTTSLQTDHSTNDISHANSSQSGISLGPMIPVSISPPISTETGSTEPGNAQTESHDPLTPTNHSPVMSTANGEAVSTSIPSRWGTTAWTTTVWTRITPSTPTPSSNQLTTSRKTVPPTHFTTEPPSTYTLTTQMNTNSSKPTGLNTASTVNNSTPWLRPFIFKTDKDWSHKARVFVVEDQPAIIKVEMFQVLLQVVLEGNPHSYVGLEEVERYLHRVAGYQSQQVTWHSGPVLQTVVSFRTMDALSWLGRAESLLQEARLSPLPGEGIYVGGARVKNITVGGLHTDVCSWLFTCPSGFQCVSSEGNASCSSVCHSEYCKHQGICVHRSGQQPLCQCPVGEDFWFMGQRCDLRMTRQRLVGVCFAVLLAVALLMAVLCYLVVRRFKTMLVQAKVDQTRSSYRRFNHFDELSARFWGRSWPGSEDSLDNPAFTRSDEILHMRALDHTCCYHDDTMSITSTYQGSVSHLNTVYPHSSHYRWDLSNYSLADGVVDSGKASDLSVCSWPIEPIQWTPFPLLQQLSKNTASVKASRPRSYCEGMELVELEKSWTA</sequence>
<feature type="chain" id="PRO_5017461829" evidence="4">
    <location>
        <begin position="23"/>
        <end position="1284"/>
    </location>
</feature>
<reference evidence="7" key="2">
    <citation type="journal article" date="2014" name="Nat. Commun.">
        <title>The cavefish genome reveals candidate genes for eye loss.</title>
        <authorList>
            <person name="McGaugh S.E."/>
            <person name="Gross J.B."/>
            <person name="Aken B."/>
            <person name="Blin M."/>
            <person name="Borowsky R."/>
            <person name="Chalopin D."/>
            <person name="Hinaux H."/>
            <person name="Jeffery W.R."/>
            <person name="Keene A."/>
            <person name="Ma L."/>
            <person name="Minx P."/>
            <person name="Murphy D."/>
            <person name="O'Quin K.E."/>
            <person name="Retaux S."/>
            <person name="Rohner N."/>
            <person name="Searle S.M."/>
            <person name="Stahl B.A."/>
            <person name="Tabin C."/>
            <person name="Volff J.N."/>
            <person name="Yoshizawa M."/>
            <person name="Warren W.C."/>
        </authorList>
    </citation>
    <scope>NUCLEOTIDE SEQUENCE [LARGE SCALE GENOMIC DNA]</scope>
    <source>
        <strain evidence="7">female</strain>
    </source>
</reference>
<feature type="region of interest" description="Disordered" evidence="2">
    <location>
        <begin position="180"/>
        <end position="210"/>
    </location>
</feature>
<evidence type="ECO:0000256" key="2">
    <source>
        <dbReference type="SAM" id="MobiDB-lite"/>
    </source>
</evidence>
<dbReference type="GO" id="GO:0016020">
    <property type="term" value="C:membrane"/>
    <property type="evidence" value="ECO:0007669"/>
    <property type="project" value="Ensembl"/>
</dbReference>
<feature type="compositionally biased region" description="Low complexity" evidence="2">
    <location>
        <begin position="830"/>
        <end position="840"/>
    </location>
</feature>
<feature type="domain" description="EGF-like" evidence="5">
    <location>
        <begin position="1045"/>
        <end position="1085"/>
    </location>
</feature>
<feature type="region of interest" description="Disordered" evidence="2">
    <location>
        <begin position="76"/>
        <end position="101"/>
    </location>
</feature>
<keyword evidence="3" id="KW-0472">Membrane</keyword>
<dbReference type="FunCoup" id="A0A3B1JZY9">
    <property type="interactions" value="12"/>
</dbReference>
<dbReference type="GO" id="GO:0030218">
    <property type="term" value="P:erythrocyte differentiation"/>
    <property type="evidence" value="ECO:0007669"/>
    <property type="project" value="Ensembl"/>
</dbReference>
<dbReference type="GO" id="GO:0042541">
    <property type="term" value="P:hemoglobin biosynthetic process"/>
    <property type="evidence" value="ECO:0007669"/>
    <property type="project" value="Ensembl"/>
</dbReference>
<feature type="compositionally biased region" description="Polar residues" evidence="2">
    <location>
        <begin position="574"/>
        <end position="597"/>
    </location>
</feature>
<evidence type="ECO:0000313" key="7">
    <source>
        <dbReference type="Proteomes" id="UP000018467"/>
    </source>
</evidence>
<feature type="region of interest" description="Disordered" evidence="2">
    <location>
        <begin position="628"/>
        <end position="677"/>
    </location>
</feature>
<reference evidence="7" key="1">
    <citation type="submission" date="2013-03" db="EMBL/GenBank/DDBJ databases">
        <authorList>
            <person name="Jeffery W."/>
            <person name="Warren W."/>
            <person name="Wilson R.K."/>
        </authorList>
    </citation>
    <scope>NUCLEOTIDE SEQUENCE</scope>
    <source>
        <strain evidence="7">female</strain>
    </source>
</reference>
<feature type="compositionally biased region" description="Polar residues" evidence="2">
    <location>
        <begin position="184"/>
        <end position="210"/>
    </location>
</feature>
<feature type="region of interest" description="Disordered" evidence="2">
    <location>
        <begin position="422"/>
        <end position="597"/>
    </location>
</feature>
<feature type="region of interest" description="Disordered" evidence="2">
    <location>
        <begin position="742"/>
        <end position="813"/>
    </location>
</feature>
<feature type="region of interest" description="Disordered" evidence="2">
    <location>
        <begin position="830"/>
        <end position="862"/>
    </location>
</feature>
<reference evidence="6" key="4">
    <citation type="submission" date="2025-09" db="UniProtKB">
        <authorList>
            <consortium name="Ensembl"/>
        </authorList>
    </citation>
    <scope>IDENTIFICATION</scope>
</reference>
<feature type="signal peptide" evidence="4">
    <location>
        <begin position="1"/>
        <end position="22"/>
    </location>
</feature>